<organism evidence="2 3">
    <name type="scientific">Nitrospira lenta</name>
    <dbReference type="NCBI Taxonomy" id="1436998"/>
    <lineage>
        <taxon>Bacteria</taxon>
        <taxon>Pseudomonadati</taxon>
        <taxon>Nitrospirota</taxon>
        <taxon>Nitrospiria</taxon>
        <taxon>Nitrospirales</taxon>
        <taxon>Nitrospiraceae</taxon>
        <taxon>Nitrospira</taxon>
    </lineage>
</organism>
<sequence length="28" mass="3244">MAMNVNFLLMLANTLMLYNCFFIPFATV</sequence>
<keyword evidence="1" id="KW-1133">Transmembrane helix</keyword>
<name>A0A330LGM7_9BACT</name>
<dbReference type="InParanoid" id="A0A330LGM7"/>
<dbReference type="Proteomes" id="UP000248168">
    <property type="component" value="Unassembled WGS sequence"/>
</dbReference>
<feature type="transmembrane region" description="Helical" evidence="1">
    <location>
        <begin position="7"/>
        <end position="26"/>
    </location>
</feature>
<keyword evidence="1" id="KW-0812">Transmembrane</keyword>
<evidence type="ECO:0000313" key="3">
    <source>
        <dbReference type="Proteomes" id="UP000248168"/>
    </source>
</evidence>
<keyword evidence="1" id="KW-0472">Membrane</keyword>
<reference evidence="3" key="1">
    <citation type="submission" date="2018-04" db="EMBL/GenBank/DDBJ databases">
        <authorList>
            <person name="Lucker S."/>
            <person name="Sakoula D."/>
        </authorList>
    </citation>
    <scope>NUCLEOTIDE SEQUENCE [LARGE SCALE GENOMIC DNA]</scope>
</reference>
<evidence type="ECO:0000256" key="1">
    <source>
        <dbReference type="SAM" id="Phobius"/>
    </source>
</evidence>
<keyword evidence="3" id="KW-1185">Reference proteome</keyword>
<proteinExistence type="predicted"/>
<gene>
    <name evidence="2" type="ORF">NITLEN_60074</name>
</gene>
<accession>A0A330LGM7</accession>
<dbReference type="EMBL" id="OUNR01000019">
    <property type="protein sequence ID" value="SPP66271.1"/>
    <property type="molecule type" value="Genomic_DNA"/>
</dbReference>
<evidence type="ECO:0000313" key="2">
    <source>
        <dbReference type="EMBL" id="SPP66271.1"/>
    </source>
</evidence>
<dbReference type="AlphaFoldDB" id="A0A330LGM7"/>
<protein>
    <submittedName>
        <fullName evidence="2">Uncharacterized protein</fullName>
    </submittedName>
</protein>